<feature type="region of interest" description="Disordered" evidence="1">
    <location>
        <begin position="1"/>
        <end position="23"/>
    </location>
</feature>
<feature type="region of interest" description="Disordered" evidence="1">
    <location>
        <begin position="249"/>
        <end position="270"/>
    </location>
</feature>
<feature type="compositionally biased region" description="Polar residues" evidence="1">
    <location>
        <begin position="172"/>
        <end position="201"/>
    </location>
</feature>
<proteinExistence type="predicted"/>
<evidence type="ECO:0008006" key="4">
    <source>
        <dbReference type="Google" id="ProtNLM"/>
    </source>
</evidence>
<dbReference type="Proteomes" id="UP000324767">
    <property type="component" value="Unassembled WGS sequence"/>
</dbReference>
<evidence type="ECO:0000313" key="3">
    <source>
        <dbReference type="Proteomes" id="UP000324767"/>
    </source>
</evidence>
<dbReference type="AlphaFoldDB" id="A0A5M8PUT2"/>
<feature type="region of interest" description="Disordered" evidence="1">
    <location>
        <begin position="147"/>
        <end position="221"/>
    </location>
</feature>
<organism evidence="2 3">
    <name type="scientific">Lasallia pustulata</name>
    <dbReference type="NCBI Taxonomy" id="136370"/>
    <lineage>
        <taxon>Eukaryota</taxon>
        <taxon>Fungi</taxon>
        <taxon>Dikarya</taxon>
        <taxon>Ascomycota</taxon>
        <taxon>Pezizomycotina</taxon>
        <taxon>Lecanoromycetes</taxon>
        <taxon>OSLEUM clade</taxon>
        <taxon>Umbilicariomycetidae</taxon>
        <taxon>Umbilicariales</taxon>
        <taxon>Umbilicariaceae</taxon>
        <taxon>Lasallia</taxon>
    </lineage>
</organism>
<protein>
    <recommendedName>
        <fullName evidence="4">C2H2-type domain-containing protein</fullName>
    </recommendedName>
</protein>
<comment type="caution">
    <text evidence="2">The sequence shown here is derived from an EMBL/GenBank/DDBJ whole genome shotgun (WGS) entry which is preliminary data.</text>
</comment>
<sequence>MSRSHSSGHSHSSRSRRVSNISVTETSFQGLHLGETVGSPQLSAPLSAYQGAAEQYRRRSPARPDPTAFYVQAGYDPSTFTRTSPSRGLTESYPTYYPLETANADLPAYPFDPAPSAFVSEPGPAQVEAYGAPDMSSYGYAQSPMLSGYSQQSSYSSPRSSSAQDYPFSRARLQSRTPSVLGSMPRENTSYPRRPMTSSVQGDYAGSVSGPSSHYGDYPQAYDMPPMGPMYSNPMTSTLAAPSDNVLQQQYPGSRTRGPVSSLNDPDDHQMRIVGVRPKPQCWDHGCNGRQFSTFSNLLRHQREKSGTASKSTCPRCGAEFTRTTARNGHMQHEKCKSRKTSDA</sequence>
<name>A0A5M8PUT2_9LECA</name>
<evidence type="ECO:0000256" key="1">
    <source>
        <dbReference type="SAM" id="MobiDB-lite"/>
    </source>
</evidence>
<evidence type="ECO:0000313" key="2">
    <source>
        <dbReference type="EMBL" id="KAA6413380.1"/>
    </source>
</evidence>
<dbReference type="Gene3D" id="3.30.160.60">
    <property type="entry name" value="Classic Zinc Finger"/>
    <property type="match status" value="1"/>
</dbReference>
<accession>A0A5M8PUT2</accession>
<feature type="compositionally biased region" description="Basic and acidic residues" evidence="1">
    <location>
        <begin position="331"/>
        <end position="344"/>
    </location>
</feature>
<dbReference type="OrthoDB" id="5366256at2759"/>
<feature type="compositionally biased region" description="Basic residues" evidence="1">
    <location>
        <begin position="1"/>
        <end position="17"/>
    </location>
</feature>
<dbReference type="EMBL" id="VXIT01000004">
    <property type="protein sequence ID" value="KAA6413380.1"/>
    <property type="molecule type" value="Genomic_DNA"/>
</dbReference>
<gene>
    <name evidence="2" type="ORF">FRX48_03126</name>
</gene>
<feature type="compositionally biased region" description="Polar residues" evidence="1">
    <location>
        <begin position="249"/>
        <end position="264"/>
    </location>
</feature>
<feature type="compositionally biased region" description="Low complexity" evidence="1">
    <location>
        <begin position="147"/>
        <end position="166"/>
    </location>
</feature>
<reference evidence="2 3" key="1">
    <citation type="submission" date="2019-09" db="EMBL/GenBank/DDBJ databases">
        <title>The hologenome of the rock-dwelling lichen Lasallia pustulata.</title>
        <authorList>
            <person name="Greshake Tzovaras B."/>
            <person name="Segers F."/>
            <person name="Bicker A."/>
            <person name="Dal Grande F."/>
            <person name="Otte J."/>
            <person name="Hankeln T."/>
            <person name="Schmitt I."/>
            <person name="Ebersberger I."/>
        </authorList>
    </citation>
    <scope>NUCLEOTIDE SEQUENCE [LARGE SCALE GENOMIC DNA]</scope>
    <source>
        <strain evidence="2">A1-1</strain>
    </source>
</reference>
<feature type="region of interest" description="Disordered" evidence="1">
    <location>
        <begin position="325"/>
        <end position="344"/>
    </location>
</feature>